<name>A0A0N0IUC6_CHRID</name>
<evidence type="ECO:0000313" key="5">
    <source>
        <dbReference type="Proteomes" id="UP000037953"/>
    </source>
</evidence>
<dbReference type="PANTHER" id="PTHR43280">
    <property type="entry name" value="ARAC-FAMILY TRANSCRIPTIONAL REGULATOR"/>
    <property type="match status" value="1"/>
</dbReference>
<organism evidence="4 5">
    <name type="scientific">Chryseobacterium indologenes</name>
    <name type="common">Flavobacterium indologenes</name>
    <dbReference type="NCBI Taxonomy" id="253"/>
    <lineage>
        <taxon>Bacteria</taxon>
        <taxon>Pseudomonadati</taxon>
        <taxon>Bacteroidota</taxon>
        <taxon>Flavobacteriia</taxon>
        <taxon>Flavobacteriales</taxon>
        <taxon>Weeksellaceae</taxon>
        <taxon>Chryseobacterium group</taxon>
        <taxon>Chryseobacterium</taxon>
    </lineage>
</organism>
<evidence type="ECO:0000313" key="4">
    <source>
        <dbReference type="EMBL" id="KPE49482.1"/>
    </source>
</evidence>
<reference evidence="4 5" key="1">
    <citation type="journal article" date="2015" name="Genom Data">
        <title>Draft genome sequence of a multidrug-resistant Chryseobacterium indologenes isolate from Malaysia.</title>
        <authorList>
            <person name="Yu C.Y."/>
            <person name="Ang G.Y."/>
            <person name="Cheng H.J."/>
            <person name="Cheong Y.M."/>
            <person name="Yin W.F."/>
            <person name="Chan K.G."/>
        </authorList>
    </citation>
    <scope>NUCLEOTIDE SEQUENCE [LARGE SCALE GENOMIC DNA]</scope>
    <source>
        <strain evidence="4 5">CI_885</strain>
    </source>
</reference>
<proteinExistence type="predicted"/>
<dbReference type="SUPFAM" id="SSF48452">
    <property type="entry name" value="TPR-like"/>
    <property type="match status" value="1"/>
</dbReference>
<dbReference type="InterPro" id="IPR018060">
    <property type="entry name" value="HTH_AraC"/>
</dbReference>
<dbReference type="PATRIC" id="fig|253.9.peg.1964"/>
<reference evidence="5" key="2">
    <citation type="submission" date="2015-09" db="EMBL/GenBank/DDBJ databases">
        <title>Draft genome sequence of a multidrug-resistant Chryseobacterium indologenes isolate from Malaysia.</title>
        <authorList>
            <person name="Yu C.Y."/>
            <person name="Ang G.Y."/>
            <person name="Chan K.-G."/>
        </authorList>
    </citation>
    <scope>NUCLEOTIDE SEQUENCE [LARGE SCALE GENOMIC DNA]</scope>
    <source>
        <strain evidence="5">CI_885</strain>
    </source>
</reference>
<dbReference type="Gene3D" id="1.25.40.10">
    <property type="entry name" value="Tetratricopeptide repeat domain"/>
    <property type="match status" value="2"/>
</dbReference>
<dbReference type="Gene3D" id="1.10.10.60">
    <property type="entry name" value="Homeodomain-like"/>
    <property type="match status" value="2"/>
</dbReference>
<keyword evidence="2" id="KW-0812">Transmembrane</keyword>
<protein>
    <recommendedName>
        <fullName evidence="3">HTH araC/xylS-type domain-containing protein</fullName>
    </recommendedName>
</protein>
<dbReference type="GO" id="GO:0043565">
    <property type="term" value="F:sequence-specific DNA binding"/>
    <property type="evidence" value="ECO:0007669"/>
    <property type="project" value="InterPro"/>
</dbReference>
<dbReference type="AlphaFoldDB" id="A0A0N0IUC6"/>
<dbReference type="InterPro" id="IPR011990">
    <property type="entry name" value="TPR-like_helical_dom_sf"/>
</dbReference>
<dbReference type="EMBL" id="LJOD01000018">
    <property type="protein sequence ID" value="KPE49482.1"/>
    <property type="molecule type" value="Genomic_DNA"/>
</dbReference>
<dbReference type="SMART" id="SM00342">
    <property type="entry name" value="HTH_ARAC"/>
    <property type="match status" value="1"/>
</dbReference>
<feature type="transmembrane region" description="Helical" evidence="2">
    <location>
        <begin position="380"/>
        <end position="401"/>
    </location>
</feature>
<evidence type="ECO:0000256" key="1">
    <source>
        <dbReference type="ARBA" id="ARBA00023125"/>
    </source>
</evidence>
<keyword evidence="1" id="KW-0238">DNA-binding</keyword>
<dbReference type="GO" id="GO:0003700">
    <property type="term" value="F:DNA-binding transcription factor activity"/>
    <property type="evidence" value="ECO:0007669"/>
    <property type="project" value="InterPro"/>
</dbReference>
<dbReference type="PROSITE" id="PS01124">
    <property type="entry name" value="HTH_ARAC_FAMILY_2"/>
    <property type="match status" value="1"/>
</dbReference>
<comment type="caution">
    <text evidence="4">The sequence shown here is derived from an EMBL/GenBank/DDBJ whole genome shotgun (WGS) entry which is preliminary data.</text>
</comment>
<dbReference type="Pfam" id="PF12833">
    <property type="entry name" value="HTH_18"/>
    <property type="match status" value="1"/>
</dbReference>
<dbReference type="Proteomes" id="UP000037953">
    <property type="component" value="Unassembled WGS sequence"/>
</dbReference>
<gene>
    <name evidence="4" type="ORF">AOB46_19940</name>
</gene>
<keyword evidence="2" id="KW-1133">Transmembrane helix</keyword>
<keyword evidence="2" id="KW-0472">Membrane</keyword>
<evidence type="ECO:0000256" key="2">
    <source>
        <dbReference type="SAM" id="Phobius"/>
    </source>
</evidence>
<feature type="domain" description="HTH araC/xylS-type" evidence="3">
    <location>
        <begin position="453"/>
        <end position="557"/>
    </location>
</feature>
<accession>A0A0N0IUC6</accession>
<evidence type="ECO:0000259" key="3">
    <source>
        <dbReference type="PROSITE" id="PS01124"/>
    </source>
</evidence>
<sequence>MKKSCFIVFHLLSAILLSQEVYSDYYKLKREYENYPENDKRAFPYINSYINKAKREKKYAQLVQGYKDAVFYSYSEENKLKYADSTIIAAKLLEDKDAISDAYLGKGIIYYFNYKKYKPALDEYLKAYEYSLNTKNDYLRYKILYHLGVVKSYLGYYDEAAVHFKETVAFFEKKSKEKNHPNIIFNNRKGYFNSLHQMIICYRNTHHYKAADSLISIGLSKTLNTKDFRQENGYFLKERGIGEYRRKEYQKAIHTLDQSLKPLLNINDFAWATVDYFYIGKSYLGIGDSKNGISYFQKVDSVFQKHSFILPELRENYELLVKYNKEEKNTEQELYYTNQLLKVDSVISKDFTYLASRIHKEYDTKTLEGEKARLEKEASWNTRVIAGLVFIVVILIIILIIRYKKEKEIRVNYRLLEKKILNKNNDDYQEIPVKPKNDNKLELDSRIIDDLLAKLKDFEEKNKFTENGLTLNKLAAKFNTNSNYLSQVVNECKGTNFNRYLSELRINYITNKLYNDKKYLNYKIETLAEKCGIASRTNFSNLFQEINGIRPTDFIKKRNQDLGKEQNFSVFNKKRETIQNKD</sequence>
<dbReference type="PANTHER" id="PTHR43280:SF2">
    <property type="entry name" value="HTH-TYPE TRANSCRIPTIONAL REGULATOR EXSA"/>
    <property type="match status" value="1"/>
</dbReference>